<dbReference type="SUPFAM" id="SSF49493">
    <property type="entry name" value="HSP40/DnaJ peptide-binding domain"/>
    <property type="match status" value="2"/>
</dbReference>
<dbReference type="AlphaFoldDB" id="A0A3P2RJV4"/>
<keyword evidence="7" id="KW-0346">Stress response</keyword>
<dbReference type="GO" id="GO:0042026">
    <property type="term" value="P:protein refolding"/>
    <property type="evidence" value="ECO:0007669"/>
    <property type="project" value="TreeGrafter"/>
</dbReference>
<evidence type="ECO:0000256" key="2">
    <source>
        <dbReference type="ARBA" id="ARBA00022705"/>
    </source>
</evidence>
<evidence type="ECO:0000256" key="3">
    <source>
        <dbReference type="ARBA" id="ARBA00022723"/>
    </source>
</evidence>
<feature type="domain" description="J" evidence="9">
    <location>
        <begin position="5"/>
        <end position="69"/>
    </location>
</feature>
<dbReference type="CDD" id="cd10747">
    <property type="entry name" value="DnaJ_C"/>
    <property type="match status" value="1"/>
</dbReference>
<dbReference type="PANTHER" id="PTHR43096:SF48">
    <property type="entry name" value="CHAPERONE PROTEIN DNAJ"/>
    <property type="match status" value="1"/>
</dbReference>
<dbReference type="CDD" id="cd06257">
    <property type="entry name" value="DnaJ"/>
    <property type="match status" value="1"/>
</dbReference>
<dbReference type="GO" id="GO:0008270">
    <property type="term" value="F:zinc ion binding"/>
    <property type="evidence" value="ECO:0007669"/>
    <property type="project" value="UniProtKB-KW"/>
</dbReference>
<accession>A0A3P2RJV4</accession>
<keyword evidence="6" id="KW-0862">Zinc</keyword>
<evidence type="ECO:0000256" key="4">
    <source>
        <dbReference type="ARBA" id="ARBA00022737"/>
    </source>
</evidence>
<evidence type="ECO:0000259" key="9">
    <source>
        <dbReference type="PROSITE" id="PS50076"/>
    </source>
</evidence>
<dbReference type="Pfam" id="PF01556">
    <property type="entry name" value="DnaJ_C"/>
    <property type="match status" value="1"/>
</dbReference>
<dbReference type="SMART" id="SM00271">
    <property type="entry name" value="DnaJ"/>
    <property type="match status" value="1"/>
</dbReference>
<reference evidence="10 11" key="1">
    <citation type="submission" date="2018-10" db="EMBL/GenBank/DDBJ databases">
        <title>Draft genome sequence of Weissella viridescens UCO-SMC3.</title>
        <authorList>
            <person name="Garcia-Cancino A."/>
            <person name="Espinoza-Monje M."/>
            <person name="Albarracin L."/>
            <person name="Garcia-Castillo V."/>
            <person name="Campos-Martin J."/>
            <person name="Nakano Y."/>
            <person name="Guitierrez-Zamorano C."/>
            <person name="Ikeda-Ohtsubo W."/>
            <person name="Morita H."/>
            <person name="Kitazawa H."/>
            <person name="Villena J."/>
        </authorList>
    </citation>
    <scope>NUCLEOTIDE SEQUENCE [LARGE SCALE GENOMIC DNA]</scope>
    <source>
        <strain evidence="10 11">UCO-SMC3</strain>
    </source>
</reference>
<gene>
    <name evidence="10" type="ORF">D3P96_05905</name>
</gene>
<dbReference type="InterPro" id="IPR018253">
    <property type="entry name" value="DnaJ_domain_CS"/>
</dbReference>
<name>A0A3P2RJV4_WEIVI</name>
<dbReference type="GO" id="GO:0005737">
    <property type="term" value="C:cytoplasm"/>
    <property type="evidence" value="ECO:0007669"/>
    <property type="project" value="TreeGrafter"/>
</dbReference>
<evidence type="ECO:0000256" key="5">
    <source>
        <dbReference type="ARBA" id="ARBA00022771"/>
    </source>
</evidence>
<dbReference type="Gene3D" id="2.60.260.20">
    <property type="entry name" value="Urease metallochaperone UreE, N-terminal domain"/>
    <property type="match status" value="2"/>
</dbReference>
<keyword evidence="1" id="KW-0963">Cytoplasm</keyword>
<proteinExistence type="predicted"/>
<sequence>MNNSEFYDTLGVSKDASQDDIKKAYRKLSKKYHPDINHEEGAEEKYKAVQEAYETLGDEQKRRMYDQYGKAGADGGFGGGGQGFGGFGGFGGGQGAQFNGDLNDLFEQMFGGGFSSDPNRPRQGRDLQYRMNLTFEEAIFGKETTINYTRQGENGEQERKELKVTIPAGVEDGQQMRLEGQGEAGTNGGPYGDLYVVFYVSASKDGFNRDGGTIYSRVAIDYPTAVLGGEISVKTVHGDVSLKIPAGTQTETNFRLRGKGAPLMRGNNNGDHIVTVYVDVPKKLNKDQKKALTNYQEVLDSQESKHGLFGK</sequence>
<dbReference type="GO" id="GO:0006260">
    <property type="term" value="P:DNA replication"/>
    <property type="evidence" value="ECO:0007669"/>
    <property type="project" value="UniProtKB-KW"/>
</dbReference>
<evidence type="ECO:0000256" key="8">
    <source>
        <dbReference type="ARBA" id="ARBA00023186"/>
    </source>
</evidence>
<evidence type="ECO:0000256" key="7">
    <source>
        <dbReference type="ARBA" id="ARBA00023016"/>
    </source>
</evidence>
<evidence type="ECO:0000256" key="1">
    <source>
        <dbReference type="ARBA" id="ARBA00022490"/>
    </source>
</evidence>
<dbReference type="PANTHER" id="PTHR43096">
    <property type="entry name" value="DNAJ HOMOLOG 1, MITOCHONDRIAL-RELATED"/>
    <property type="match status" value="1"/>
</dbReference>
<dbReference type="Gene3D" id="1.10.287.110">
    <property type="entry name" value="DnaJ domain"/>
    <property type="match status" value="1"/>
</dbReference>
<dbReference type="OrthoDB" id="9779889at2"/>
<dbReference type="PROSITE" id="PS50076">
    <property type="entry name" value="DNAJ_2"/>
    <property type="match status" value="1"/>
</dbReference>
<keyword evidence="8" id="KW-0143">Chaperone</keyword>
<evidence type="ECO:0000256" key="6">
    <source>
        <dbReference type="ARBA" id="ARBA00022833"/>
    </source>
</evidence>
<dbReference type="Proteomes" id="UP000275836">
    <property type="component" value="Unassembled WGS sequence"/>
</dbReference>
<keyword evidence="3" id="KW-0479">Metal-binding</keyword>
<evidence type="ECO:0000313" key="10">
    <source>
        <dbReference type="EMBL" id="RRG17688.1"/>
    </source>
</evidence>
<dbReference type="FunFam" id="2.60.260.20:FF:000005">
    <property type="entry name" value="Chaperone protein dnaJ 1, mitochondrial"/>
    <property type="match status" value="1"/>
</dbReference>
<keyword evidence="4" id="KW-0677">Repeat</keyword>
<dbReference type="EMBL" id="RHGY01000006">
    <property type="protein sequence ID" value="RRG17688.1"/>
    <property type="molecule type" value="Genomic_DNA"/>
</dbReference>
<dbReference type="PROSITE" id="PS00636">
    <property type="entry name" value="DNAJ_1"/>
    <property type="match status" value="1"/>
</dbReference>
<organism evidence="10 11">
    <name type="scientific">Weissella viridescens</name>
    <name type="common">Lactobacillus viridescens</name>
    <dbReference type="NCBI Taxonomy" id="1629"/>
    <lineage>
        <taxon>Bacteria</taxon>
        <taxon>Bacillati</taxon>
        <taxon>Bacillota</taxon>
        <taxon>Bacilli</taxon>
        <taxon>Lactobacillales</taxon>
        <taxon>Lactobacillaceae</taxon>
        <taxon>Weissella</taxon>
    </lineage>
</organism>
<dbReference type="Pfam" id="PF00226">
    <property type="entry name" value="DnaJ"/>
    <property type="match status" value="1"/>
</dbReference>
<keyword evidence="2" id="KW-0235">DNA replication</keyword>
<dbReference type="FunFam" id="1.10.287.110:FF:000031">
    <property type="entry name" value="Molecular chaperone DnaJ"/>
    <property type="match status" value="1"/>
</dbReference>
<dbReference type="PRINTS" id="PR00625">
    <property type="entry name" value="JDOMAIN"/>
</dbReference>
<dbReference type="InterPro" id="IPR002939">
    <property type="entry name" value="DnaJ_C"/>
</dbReference>
<dbReference type="FunFam" id="2.60.260.20:FF:000009">
    <property type="entry name" value="Putative Mitochondrial DnaJ chaperone"/>
    <property type="match status" value="1"/>
</dbReference>
<protein>
    <submittedName>
        <fullName evidence="10">Molecular chaperone DnaJ</fullName>
    </submittedName>
</protein>
<dbReference type="InterPro" id="IPR001623">
    <property type="entry name" value="DnaJ_domain"/>
</dbReference>
<dbReference type="InterPro" id="IPR036869">
    <property type="entry name" value="J_dom_sf"/>
</dbReference>
<dbReference type="SUPFAM" id="SSF46565">
    <property type="entry name" value="Chaperone J-domain"/>
    <property type="match status" value="1"/>
</dbReference>
<dbReference type="GO" id="GO:0051082">
    <property type="term" value="F:unfolded protein binding"/>
    <property type="evidence" value="ECO:0007669"/>
    <property type="project" value="InterPro"/>
</dbReference>
<dbReference type="RefSeq" id="WP_124943446.1">
    <property type="nucleotide sequence ID" value="NZ_RHGY01000006.1"/>
</dbReference>
<comment type="caution">
    <text evidence="10">The sequence shown here is derived from an EMBL/GenBank/DDBJ whole genome shotgun (WGS) entry which is preliminary data.</text>
</comment>
<keyword evidence="5" id="KW-0863">Zinc-finger</keyword>
<dbReference type="InterPro" id="IPR008971">
    <property type="entry name" value="HSP40/DnaJ_pept-bd"/>
</dbReference>
<evidence type="ECO:0000313" key="11">
    <source>
        <dbReference type="Proteomes" id="UP000275836"/>
    </source>
</evidence>